<feature type="transmembrane region" description="Helical" evidence="5">
    <location>
        <begin position="329"/>
        <end position="352"/>
    </location>
</feature>
<keyword evidence="6" id="KW-1185">Reference proteome</keyword>
<dbReference type="Proteomes" id="UP001652582">
    <property type="component" value="Chromosome 13"/>
</dbReference>
<comment type="subcellular location">
    <subcellularLocation>
        <location evidence="1">Membrane</location>
        <topology evidence="1">Multi-pass membrane protein</topology>
    </subcellularLocation>
</comment>
<proteinExistence type="predicted"/>
<evidence type="ECO:0000256" key="2">
    <source>
        <dbReference type="ARBA" id="ARBA00022692"/>
    </source>
</evidence>
<keyword evidence="3 5" id="KW-1133">Transmembrane helix</keyword>
<keyword evidence="2 5" id="KW-0812">Transmembrane</keyword>
<name>A0ABM3LPX9_BICAN</name>
<dbReference type="GeneID" id="112044119"/>
<protein>
    <submittedName>
        <fullName evidence="7">Solute carrier family 22 member 7-like</fullName>
    </submittedName>
</protein>
<dbReference type="Gene3D" id="1.20.1250.20">
    <property type="entry name" value="MFS general substrate transporter like domains"/>
    <property type="match status" value="2"/>
</dbReference>
<dbReference type="InterPro" id="IPR036259">
    <property type="entry name" value="MFS_trans_sf"/>
</dbReference>
<evidence type="ECO:0000256" key="4">
    <source>
        <dbReference type="ARBA" id="ARBA00023136"/>
    </source>
</evidence>
<reference evidence="7" key="1">
    <citation type="submission" date="2025-08" db="UniProtKB">
        <authorList>
            <consortium name="RefSeq"/>
        </authorList>
    </citation>
    <scope>IDENTIFICATION</scope>
</reference>
<keyword evidence="4 5" id="KW-0472">Membrane</keyword>
<evidence type="ECO:0000256" key="3">
    <source>
        <dbReference type="ARBA" id="ARBA00022989"/>
    </source>
</evidence>
<evidence type="ECO:0000313" key="7">
    <source>
        <dbReference type="RefSeq" id="XP_052741135.1"/>
    </source>
</evidence>
<dbReference type="SUPFAM" id="SSF103473">
    <property type="entry name" value="MFS general substrate transporter"/>
    <property type="match status" value="1"/>
</dbReference>
<dbReference type="RefSeq" id="XP_052741135.1">
    <property type="nucleotide sequence ID" value="XM_052885175.1"/>
</dbReference>
<feature type="transmembrane region" description="Helical" evidence="5">
    <location>
        <begin position="389"/>
        <end position="410"/>
    </location>
</feature>
<feature type="transmembrane region" description="Helical" evidence="5">
    <location>
        <begin position="201"/>
        <end position="222"/>
    </location>
</feature>
<feature type="transmembrane region" description="Helical" evidence="5">
    <location>
        <begin position="270"/>
        <end position="289"/>
    </location>
</feature>
<sequence>MDNDKETIDAKAIDLDDVLTNEAGEFGLFQLRTTLLLAILVITFGTIQDYVFSTAAIPHRCRIPECGEDENLLKHNPEWIKNAVPEYTTGLASCERYATIGLEHNGTSDHCPASLFDQSLTIPCEDLVYAKDNTVTYEFDLGCAEWLRVLAGTLYSAGTLLALGITGVISDNFGRKVALMLNVVSLGVFGVMRAFSVNYTMYLILQLVQSALGSGASTTAYIMAAEIVGPKYRIIVGVSCTAMFATGEAVLGAVAWAISPWRRVCTTPFWWIAMIFGYYGMSINSTSLSDTMHLNYILVAVIGIPAFYVSAFALARIGRRATISSDFPILRLLVYLLGKFFISLVGTALYLYTLELYPTEYRHTLLGFSSMLGRVGAILAPLTPALMTYYHGLPSLLFGGMAAIAGLLALTQPETLGCKLPDTLEEAEAIGTPSLKIT</sequence>
<feature type="transmembrane region" description="Helical" evidence="5">
    <location>
        <begin position="146"/>
        <end position="165"/>
    </location>
</feature>
<gene>
    <name evidence="7" type="primary">LOC112044119</name>
</gene>
<accession>A0ABM3LPX9</accession>
<evidence type="ECO:0000256" key="5">
    <source>
        <dbReference type="SAM" id="Phobius"/>
    </source>
</evidence>
<organism evidence="6 7">
    <name type="scientific">Bicyclus anynana</name>
    <name type="common">Squinting bush brown butterfly</name>
    <dbReference type="NCBI Taxonomy" id="110368"/>
    <lineage>
        <taxon>Eukaryota</taxon>
        <taxon>Metazoa</taxon>
        <taxon>Ecdysozoa</taxon>
        <taxon>Arthropoda</taxon>
        <taxon>Hexapoda</taxon>
        <taxon>Insecta</taxon>
        <taxon>Pterygota</taxon>
        <taxon>Neoptera</taxon>
        <taxon>Endopterygota</taxon>
        <taxon>Lepidoptera</taxon>
        <taxon>Glossata</taxon>
        <taxon>Ditrysia</taxon>
        <taxon>Papilionoidea</taxon>
        <taxon>Nymphalidae</taxon>
        <taxon>Satyrinae</taxon>
        <taxon>Satyrini</taxon>
        <taxon>Mycalesina</taxon>
        <taxon>Bicyclus</taxon>
    </lineage>
</organism>
<evidence type="ECO:0000313" key="6">
    <source>
        <dbReference type="Proteomes" id="UP001652582"/>
    </source>
</evidence>
<dbReference type="PANTHER" id="PTHR24064">
    <property type="entry name" value="SOLUTE CARRIER FAMILY 22 MEMBER"/>
    <property type="match status" value="1"/>
</dbReference>
<feature type="transmembrane region" description="Helical" evidence="5">
    <location>
        <begin position="234"/>
        <end position="258"/>
    </location>
</feature>
<feature type="transmembrane region" description="Helical" evidence="5">
    <location>
        <begin position="296"/>
        <end position="317"/>
    </location>
</feature>
<feature type="transmembrane region" description="Helical" evidence="5">
    <location>
        <begin position="177"/>
        <end position="195"/>
    </location>
</feature>
<evidence type="ECO:0000256" key="1">
    <source>
        <dbReference type="ARBA" id="ARBA00004141"/>
    </source>
</evidence>